<dbReference type="GO" id="GO:0005737">
    <property type="term" value="C:cytoplasm"/>
    <property type="evidence" value="ECO:0007669"/>
    <property type="project" value="TreeGrafter"/>
</dbReference>
<feature type="domain" description="NAD-dependent epimerase/dehydratase" evidence="1">
    <location>
        <begin position="5"/>
        <end position="215"/>
    </location>
</feature>
<dbReference type="SUPFAM" id="SSF51735">
    <property type="entry name" value="NAD(P)-binding Rossmann-fold domains"/>
    <property type="match status" value="1"/>
</dbReference>
<dbReference type="InterPro" id="IPR001509">
    <property type="entry name" value="Epimerase_deHydtase"/>
</dbReference>
<dbReference type="Gene3D" id="3.40.50.720">
    <property type="entry name" value="NAD(P)-binding Rossmann-like Domain"/>
    <property type="match status" value="1"/>
</dbReference>
<dbReference type="InterPro" id="IPR036291">
    <property type="entry name" value="NAD(P)-bd_dom_sf"/>
</dbReference>
<proteinExistence type="predicted"/>
<organism evidence="2 3">
    <name type="scientific">Quadrisphaera setariae</name>
    <dbReference type="NCBI Taxonomy" id="2593304"/>
    <lineage>
        <taxon>Bacteria</taxon>
        <taxon>Bacillati</taxon>
        <taxon>Actinomycetota</taxon>
        <taxon>Actinomycetes</taxon>
        <taxon>Kineosporiales</taxon>
        <taxon>Kineosporiaceae</taxon>
        <taxon>Quadrisphaera</taxon>
    </lineage>
</organism>
<protein>
    <submittedName>
        <fullName evidence="2">NAD(P)-dependent oxidoreductase</fullName>
    </submittedName>
</protein>
<dbReference type="CDD" id="cd08946">
    <property type="entry name" value="SDR_e"/>
    <property type="match status" value="1"/>
</dbReference>
<dbReference type="Proteomes" id="UP000321234">
    <property type="component" value="Unassembled WGS sequence"/>
</dbReference>
<dbReference type="GO" id="GO:0004029">
    <property type="term" value="F:aldehyde dehydrogenase (NAD+) activity"/>
    <property type="evidence" value="ECO:0007669"/>
    <property type="project" value="TreeGrafter"/>
</dbReference>
<comment type="caution">
    <text evidence="2">The sequence shown here is derived from an EMBL/GenBank/DDBJ whole genome shotgun (WGS) entry which is preliminary data.</text>
</comment>
<accession>A0A5C8ZD27</accession>
<dbReference type="PANTHER" id="PTHR48079:SF6">
    <property type="entry name" value="NAD(P)-BINDING DOMAIN-CONTAINING PROTEIN-RELATED"/>
    <property type="match status" value="1"/>
</dbReference>
<evidence type="ECO:0000313" key="3">
    <source>
        <dbReference type="Proteomes" id="UP000321234"/>
    </source>
</evidence>
<dbReference type="RefSeq" id="WP_147927451.1">
    <property type="nucleotide sequence ID" value="NZ_VKAC01000010.1"/>
</dbReference>
<dbReference type="InterPro" id="IPR051783">
    <property type="entry name" value="NAD(P)-dependent_oxidoreduct"/>
</dbReference>
<dbReference type="Pfam" id="PF01370">
    <property type="entry name" value="Epimerase"/>
    <property type="match status" value="1"/>
</dbReference>
<evidence type="ECO:0000259" key="1">
    <source>
        <dbReference type="Pfam" id="PF01370"/>
    </source>
</evidence>
<dbReference type="AlphaFoldDB" id="A0A5C8ZD27"/>
<reference evidence="2 3" key="1">
    <citation type="submission" date="2019-07" db="EMBL/GenBank/DDBJ databases">
        <title>Quadrisphaera sp. strain DD2A genome sequencing and assembly.</title>
        <authorList>
            <person name="Kim I."/>
        </authorList>
    </citation>
    <scope>NUCLEOTIDE SEQUENCE [LARGE SCALE GENOMIC DNA]</scope>
    <source>
        <strain evidence="2 3">DD2A</strain>
    </source>
</reference>
<evidence type="ECO:0000313" key="2">
    <source>
        <dbReference type="EMBL" id="TXR55061.1"/>
    </source>
</evidence>
<gene>
    <name evidence="2" type="ORF">FMM08_16320</name>
</gene>
<dbReference type="PANTHER" id="PTHR48079">
    <property type="entry name" value="PROTEIN YEEZ"/>
    <property type="match status" value="1"/>
</dbReference>
<dbReference type="OrthoDB" id="3505012at2"/>
<keyword evidence="3" id="KW-1185">Reference proteome</keyword>
<sequence>MPFKVVVTGATGFMGMHLTSRLMSMGAEVAIVVRGTSRIPEWMASRAHVITADASGSWTGEVRSYAPDVCFHLAAQSIQVHDDSTVGHLLDANVIMGTQLLQALSHLEGVRFVNVGSVWQHHDSRPYGPSSLYAATKQAFVDIVQFYAECCGVRAATVEFPDTYGPADERKKLLRLLVDASETGVALQMSPGGQVIEMIHIDDVVDALLATLSAASHEAPSFRVPGEVLRLKEFVGVVSLMLGAEVPVHWGARPYRPRETMETWNHFPCVADWERKRSLFTELPVALASLRDRANTSVRIPAQPTKQPLEITEVSITSSDRLTTS</sequence>
<name>A0A5C8ZD27_9ACTN</name>
<dbReference type="EMBL" id="VKAC01000010">
    <property type="protein sequence ID" value="TXR55061.1"/>
    <property type="molecule type" value="Genomic_DNA"/>
</dbReference>